<dbReference type="EMBL" id="JBCEWA010000003">
    <property type="protein sequence ID" value="MEL5987861.1"/>
    <property type="molecule type" value="Genomic_DNA"/>
</dbReference>
<gene>
    <name evidence="2" type="ORF">AAF454_05480</name>
</gene>
<sequence>MKKKILFLSIIVLLIIIVIFLTILSKEEKNKTKHITKKPTNYLTIQDEEKNKTIKLPYTEPTSYVTTEEFIYATVDDPNSDSISNQVIQINRENGKYKTIFHSKYPVAATQGLKADKEWIIWVDGDDFGENNTLYAFNELTQQTISFGSTDDKISKEFPEISGKYVTWTEHIKDTEKTSMILYDLEQQKEIKVQNIKNYEWLNSDYFIKNDNMVYVEKESKTAVLKTYDIKKNKLKSYPIPTTAAGWPTLVNQNFIAYVEYLDDEDLDLNKLMIYDLKNKKNINAFPNKNKVNIGYLKYYDENSFITLENNKFYIFTLDNNQFKKQILESKYNVNPEKEDITYSNNEFFILQHEVDSEQYKLIIDSGL</sequence>
<dbReference type="SUPFAM" id="SSF82171">
    <property type="entry name" value="DPP6 N-terminal domain-like"/>
    <property type="match status" value="1"/>
</dbReference>
<dbReference type="Proteomes" id="UP001398420">
    <property type="component" value="Unassembled WGS sequence"/>
</dbReference>
<reference evidence="2 3" key="1">
    <citation type="submission" date="2024-04" db="EMBL/GenBank/DDBJ databases">
        <authorList>
            <person name="Wu Y.S."/>
            <person name="Zhang L."/>
        </authorList>
    </citation>
    <scope>NUCLEOTIDE SEQUENCE [LARGE SCALE GENOMIC DNA]</scope>
    <source>
        <strain evidence="2 3">KG-01</strain>
    </source>
</reference>
<keyword evidence="1" id="KW-1133">Transmembrane helix</keyword>
<evidence type="ECO:0000256" key="1">
    <source>
        <dbReference type="SAM" id="Phobius"/>
    </source>
</evidence>
<name>A0ABU9LNA4_9BACL</name>
<proteinExistence type="predicted"/>
<keyword evidence="1" id="KW-0812">Transmembrane</keyword>
<protein>
    <recommendedName>
        <fullName evidence="4">Lipoprotein</fullName>
    </recommendedName>
</protein>
<evidence type="ECO:0000313" key="3">
    <source>
        <dbReference type="Proteomes" id="UP001398420"/>
    </source>
</evidence>
<accession>A0ABU9LNA4</accession>
<dbReference type="RefSeq" id="WP_338838476.1">
    <property type="nucleotide sequence ID" value="NZ_CP147847.1"/>
</dbReference>
<organism evidence="2 3">
    <name type="scientific">Kurthia gibsonii</name>
    <dbReference type="NCBI Taxonomy" id="33946"/>
    <lineage>
        <taxon>Bacteria</taxon>
        <taxon>Bacillati</taxon>
        <taxon>Bacillota</taxon>
        <taxon>Bacilli</taxon>
        <taxon>Bacillales</taxon>
        <taxon>Caryophanaceae</taxon>
        <taxon>Kurthia</taxon>
    </lineage>
</organism>
<keyword evidence="1" id="KW-0472">Membrane</keyword>
<feature type="transmembrane region" description="Helical" evidence="1">
    <location>
        <begin position="6"/>
        <end position="24"/>
    </location>
</feature>
<evidence type="ECO:0008006" key="4">
    <source>
        <dbReference type="Google" id="ProtNLM"/>
    </source>
</evidence>
<evidence type="ECO:0000313" key="2">
    <source>
        <dbReference type="EMBL" id="MEL5987861.1"/>
    </source>
</evidence>
<keyword evidence="3" id="KW-1185">Reference proteome</keyword>
<comment type="caution">
    <text evidence="2">The sequence shown here is derived from an EMBL/GenBank/DDBJ whole genome shotgun (WGS) entry which is preliminary data.</text>
</comment>